<reference evidence="2" key="1">
    <citation type="submission" date="2020-06" db="EMBL/GenBank/DDBJ databases">
        <authorList>
            <person name="Li T."/>
            <person name="Hu X."/>
            <person name="Zhang T."/>
            <person name="Song X."/>
            <person name="Zhang H."/>
            <person name="Dai N."/>
            <person name="Sheng W."/>
            <person name="Hou X."/>
            <person name="Wei L."/>
        </authorList>
    </citation>
    <scope>NUCLEOTIDE SEQUENCE</scope>
    <source>
        <strain evidence="2">G02</strain>
        <tissue evidence="2">Leaf</tissue>
    </source>
</reference>
<protein>
    <submittedName>
        <fullName evidence="2">Uncharacterized protein</fullName>
    </submittedName>
</protein>
<keyword evidence="1" id="KW-0175">Coiled coil</keyword>
<accession>A0AAW2Q2C7</accession>
<name>A0AAW2Q2C7_SESRA</name>
<proteinExistence type="predicted"/>
<evidence type="ECO:0000313" key="2">
    <source>
        <dbReference type="EMBL" id="KAL0361887.1"/>
    </source>
</evidence>
<feature type="coiled-coil region" evidence="1">
    <location>
        <begin position="1"/>
        <end position="46"/>
    </location>
</feature>
<dbReference type="AlphaFoldDB" id="A0AAW2Q2C7"/>
<evidence type="ECO:0000256" key="1">
    <source>
        <dbReference type="SAM" id="Coils"/>
    </source>
</evidence>
<reference evidence="2" key="2">
    <citation type="journal article" date="2024" name="Plant">
        <title>Genomic evolution and insights into agronomic trait innovations of Sesamum species.</title>
        <authorList>
            <person name="Miao H."/>
            <person name="Wang L."/>
            <person name="Qu L."/>
            <person name="Liu H."/>
            <person name="Sun Y."/>
            <person name="Le M."/>
            <person name="Wang Q."/>
            <person name="Wei S."/>
            <person name="Zheng Y."/>
            <person name="Lin W."/>
            <person name="Duan Y."/>
            <person name="Cao H."/>
            <person name="Xiong S."/>
            <person name="Wang X."/>
            <person name="Wei L."/>
            <person name="Li C."/>
            <person name="Ma Q."/>
            <person name="Ju M."/>
            <person name="Zhao R."/>
            <person name="Li G."/>
            <person name="Mu C."/>
            <person name="Tian Q."/>
            <person name="Mei H."/>
            <person name="Zhang T."/>
            <person name="Gao T."/>
            <person name="Zhang H."/>
        </authorList>
    </citation>
    <scope>NUCLEOTIDE SEQUENCE</scope>
    <source>
        <strain evidence="2">G02</strain>
    </source>
</reference>
<sequence>MEEKVKYLEKENAQLKEAKKEAASHRSQMENELKLLSKESTEHEEAFRKVVEKAVRDYPHSEEGQDFLKTYWASRVDEFKKSDEY</sequence>
<dbReference type="EMBL" id="JACGWJ010000016">
    <property type="protein sequence ID" value="KAL0361887.1"/>
    <property type="molecule type" value="Genomic_DNA"/>
</dbReference>
<gene>
    <name evidence="2" type="ORF">Sradi_3873200</name>
</gene>
<comment type="caution">
    <text evidence="2">The sequence shown here is derived from an EMBL/GenBank/DDBJ whole genome shotgun (WGS) entry which is preliminary data.</text>
</comment>
<organism evidence="2">
    <name type="scientific">Sesamum radiatum</name>
    <name type="common">Black benniseed</name>
    <dbReference type="NCBI Taxonomy" id="300843"/>
    <lineage>
        <taxon>Eukaryota</taxon>
        <taxon>Viridiplantae</taxon>
        <taxon>Streptophyta</taxon>
        <taxon>Embryophyta</taxon>
        <taxon>Tracheophyta</taxon>
        <taxon>Spermatophyta</taxon>
        <taxon>Magnoliopsida</taxon>
        <taxon>eudicotyledons</taxon>
        <taxon>Gunneridae</taxon>
        <taxon>Pentapetalae</taxon>
        <taxon>asterids</taxon>
        <taxon>lamiids</taxon>
        <taxon>Lamiales</taxon>
        <taxon>Pedaliaceae</taxon>
        <taxon>Sesamum</taxon>
    </lineage>
</organism>